<dbReference type="Proteomes" id="UP000325055">
    <property type="component" value="Unassembled WGS sequence"/>
</dbReference>
<protein>
    <submittedName>
        <fullName evidence="1">Uncharacterized protein</fullName>
    </submittedName>
</protein>
<comment type="caution">
    <text evidence="1">The sequence shown here is derived from an EMBL/GenBank/DDBJ whole genome shotgun (WGS) entry which is preliminary data.</text>
</comment>
<dbReference type="GeneID" id="66305767"/>
<evidence type="ECO:0000313" key="2">
    <source>
        <dbReference type="Proteomes" id="UP000325055"/>
    </source>
</evidence>
<organism evidence="1 2">
    <name type="scientific">Bacteroides cellulosilyticus</name>
    <dbReference type="NCBI Taxonomy" id="246787"/>
    <lineage>
        <taxon>Bacteria</taxon>
        <taxon>Pseudomonadati</taxon>
        <taxon>Bacteroidota</taxon>
        <taxon>Bacteroidia</taxon>
        <taxon>Bacteroidales</taxon>
        <taxon>Bacteroidaceae</taxon>
        <taxon>Bacteroides</taxon>
    </lineage>
</organism>
<dbReference type="PROSITE" id="PS51257">
    <property type="entry name" value="PROKAR_LIPOPROTEIN"/>
    <property type="match status" value="1"/>
</dbReference>
<gene>
    <name evidence="1" type="ORF">F2Y86_23730</name>
</gene>
<dbReference type="RefSeq" id="WP_007215082.1">
    <property type="nucleotide sequence ID" value="NZ_CP072251.1"/>
</dbReference>
<accession>A0A5M6A5I6</accession>
<proteinExistence type="predicted"/>
<sequence length="158" mass="18207">MKKYILRSVLCLLLLGSCDSCLEKGGERLCLENESAQDISVLLGGIQTTVDTDTLLPDIDNPNILHKIPKEKQRDMGGVGRMAGWDEMFAYLGIDTMRIFILATDIVDMYDWNIIQKNYNILQRYDVSIEDLRYLNGCLYYPPISTMRDIRMWPPYSK</sequence>
<dbReference type="AlphaFoldDB" id="A0A5M6A5I6"/>
<dbReference type="EMBL" id="VVYW01000027">
    <property type="protein sequence ID" value="KAA5403608.1"/>
    <property type="molecule type" value="Genomic_DNA"/>
</dbReference>
<reference evidence="1 2" key="1">
    <citation type="journal article" date="2019" name="Nat. Med.">
        <title>A library of human gut bacterial isolates paired with longitudinal multiomics data enables mechanistic microbiome research.</title>
        <authorList>
            <person name="Poyet M."/>
            <person name="Groussin M."/>
            <person name="Gibbons S.M."/>
            <person name="Avila-Pacheco J."/>
            <person name="Jiang X."/>
            <person name="Kearney S.M."/>
            <person name="Perrotta A.R."/>
            <person name="Berdy B."/>
            <person name="Zhao S."/>
            <person name="Lieberman T.D."/>
            <person name="Swanson P.K."/>
            <person name="Smith M."/>
            <person name="Roesemann S."/>
            <person name="Alexander J.E."/>
            <person name="Rich S.A."/>
            <person name="Livny J."/>
            <person name="Vlamakis H."/>
            <person name="Clish C."/>
            <person name="Bullock K."/>
            <person name="Deik A."/>
            <person name="Scott J."/>
            <person name="Pierce K.A."/>
            <person name="Xavier R.J."/>
            <person name="Alm E.J."/>
        </authorList>
    </citation>
    <scope>NUCLEOTIDE SEQUENCE [LARGE SCALE GENOMIC DNA]</scope>
    <source>
        <strain evidence="1 2">BIOML-A7</strain>
    </source>
</reference>
<name>A0A5M6A5I6_9BACE</name>
<evidence type="ECO:0000313" key="1">
    <source>
        <dbReference type="EMBL" id="KAA5403608.1"/>
    </source>
</evidence>